<sequence>MNMGQIITTTVYIYYIEGPDKKIIVDTGGS</sequence>
<comment type="caution">
    <text evidence="1">The sequence shown here is derived from an EMBL/GenBank/DDBJ whole genome shotgun (WGS) entry which is preliminary data.</text>
</comment>
<reference evidence="1" key="1">
    <citation type="journal article" date="2014" name="Front. Microbiol.">
        <title>High frequency of phylogenetically diverse reductive dehalogenase-homologous genes in deep subseafloor sedimentary metagenomes.</title>
        <authorList>
            <person name="Kawai M."/>
            <person name="Futagami T."/>
            <person name="Toyoda A."/>
            <person name="Takaki Y."/>
            <person name="Nishi S."/>
            <person name="Hori S."/>
            <person name="Arai W."/>
            <person name="Tsubouchi T."/>
            <person name="Morono Y."/>
            <person name="Uchiyama I."/>
            <person name="Ito T."/>
            <person name="Fujiyama A."/>
            <person name="Inagaki F."/>
            <person name="Takami H."/>
        </authorList>
    </citation>
    <scope>NUCLEOTIDE SEQUENCE</scope>
    <source>
        <strain evidence="1">Expedition CK06-06</strain>
    </source>
</reference>
<proteinExistence type="predicted"/>
<accession>X0X7V6</accession>
<dbReference type="EMBL" id="BARS01030372">
    <property type="protein sequence ID" value="GAG21046.1"/>
    <property type="molecule type" value="Genomic_DNA"/>
</dbReference>
<feature type="non-terminal residue" evidence="1">
    <location>
        <position position="30"/>
    </location>
</feature>
<dbReference type="AlphaFoldDB" id="X0X7V6"/>
<organism evidence="1">
    <name type="scientific">marine sediment metagenome</name>
    <dbReference type="NCBI Taxonomy" id="412755"/>
    <lineage>
        <taxon>unclassified sequences</taxon>
        <taxon>metagenomes</taxon>
        <taxon>ecological metagenomes</taxon>
    </lineage>
</organism>
<gene>
    <name evidence="1" type="ORF">S01H1_47371</name>
</gene>
<evidence type="ECO:0000313" key="1">
    <source>
        <dbReference type="EMBL" id="GAG21046.1"/>
    </source>
</evidence>
<protein>
    <submittedName>
        <fullName evidence="1">Uncharacterized protein</fullName>
    </submittedName>
</protein>
<name>X0X7V6_9ZZZZ</name>